<dbReference type="PANTHER" id="PTHR23028:SF131">
    <property type="entry name" value="BLR2367 PROTEIN"/>
    <property type="match status" value="1"/>
</dbReference>
<comment type="caution">
    <text evidence="3">The sequence shown here is derived from an EMBL/GenBank/DDBJ whole genome shotgun (WGS) entry which is preliminary data.</text>
</comment>
<gene>
    <name evidence="3" type="ORF">JIN78_05060</name>
</gene>
<accession>A0A934RMB3</accession>
<protein>
    <submittedName>
        <fullName evidence="3">Acyltransferase</fullName>
    </submittedName>
</protein>
<keyword evidence="4" id="KW-1185">Reference proteome</keyword>
<dbReference type="Proteomes" id="UP000604083">
    <property type="component" value="Unassembled WGS sequence"/>
</dbReference>
<feature type="transmembrane region" description="Helical" evidence="1">
    <location>
        <begin position="295"/>
        <end position="317"/>
    </location>
</feature>
<dbReference type="InterPro" id="IPR002656">
    <property type="entry name" value="Acyl_transf_3_dom"/>
</dbReference>
<feature type="transmembrane region" description="Helical" evidence="1">
    <location>
        <begin position="71"/>
        <end position="89"/>
    </location>
</feature>
<keyword evidence="1" id="KW-1133">Transmembrane helix</keyword>
<dbReference type="GO" id="GO:0016020">
    <property type="term" value="C:membrane"/>
    <property type="evidence" value="ECO:0007669"/>
    <property type="project" value="TreeGrafter"/>
</dbReference>
<evidence type="ECO:0000259" key="2">
    <source>
        <dbReference type="Pfam" id="PF01757"/>
    </source>
</evidence>
<feature type="transmembrane region" description="Helical" evidence="1">
    <location>
        <begin position="246"/>
        <end position="264"/>
    </location>
</feature>
<sequence>MKIASLFSLSSLRRETSSGRVYYAEIDGLRFVAIFMVLLLHVLGRCLATGYFGEVGEIKHNIPFIGSGGKGVKLFFAISGFIISLKFVKERLEGSRADLRKYFGRRLTRLEPPYVISLLGVYLLAIALNEEGLSLLQYGKDFFVRLFYLSGLVYGEVPPLNAVTWSLEVEILFYILAPLFALVFCSRFPVVVYAMLLGLILASALFGSDLLDLDRRFYTTPFPYLHYFLTGFLLSYYHVCVGKVPVNEKILDVLGFLALMFFFYDSGNGVLDVASLIVIFCAALYGHWFKRALSVSWVSVVGGMCYSIYLIHMPLLTAVSRVVVDKQDSLVVSYVKLALIGLPVVGVASLVFYVLIERPCMNPKWPEALRIWLRSSWKKVKGEQGTQTES</sequence>
<dbReference type="Pfam" id="PF01757">
    <property type="entry name" value="Acyl_transf_3"/>
    <property type="match status" value="1"/>
</dbReference>
<dbReference type="InterPro" id="IPR050879">
    <property type="entry name" value="Acyltransferase_3"/>
</dbReference>
<feature type="transmembrane region" description="Helical" evidence="1">
    <location>
        <begin position="190"/>
        <end position="210"/>
    </location>
</feature>
<feature type="transmembrane region" description="Helical" evidence="1">
    <location>
        <begin position="110"/>
        <end position="128"/>
    </location>
</feature>
<evidence type="ECO:0000313" key="4">
    <source>
        <dbReference type="Proteomes" id="UP000604083"/>
    </source>
</evidence>
<keyword evidence="1" id="KW-0812">Transmembrane</keyword>
<feature type="transmembrane region" description="Helical" evidence="1">
    <location>
        <begin position="222"/>
        <end position="239"/>
    </location>
</feature>
<organism evidence="3 4">
    <name type="scientific">Roseibacillus ishigakijimensis</name>
    <dbReference type="NCBI Taxonomy" id="454146"/>
    <lineage>
        <taxon>Bacteria</taxon>
        <taxon>Pseudomonadati</taxon>
        <taxon>Verrucomicrobiota</taxon>
        <taxon>Verrucomicrobiia</taxon>
        <taxon>Verrucomicrobiales</taxon>
        <taxon>Verrucomicrobiaceae</taxon>
        <taxon>Roseibacillus</taxon>
    </lineage>
</organism>
<keyword evidence="3" id="KW-0012">Acyltransferase</keyword>
<feature type="domain" description="Acyltransferase 3" evidence="2">
    <location>
        <begin position="24"/>
        <end position="354"/>
    </location>
</feature>
<dbReference type="PANTHER" id="PTHR23028">
    <property type="entry name" value="ACETYLTRANSFERASE"/>
    <property type="match status" value="1"/>
</dbReference>
<dbReference type="EMBL" id="JAENIO010000008">
    <property type="protein sequence ID" value="MBK1833425.1"/>
    <property type="molecule type" value="Genomic_DNA"/>
</dbReference>
<feature type="transmembrane region" description="Helical" evidence="1">
    <location>
        <begin position="337"/>
        <end position="356"/>
    </location>
</feature>
<reference evidence="3" key="1">
    <citation type="submission" date="2021-01" db="EMBL/GenBank/DDBJ databases">
        <title>Modified the classification status of verrucomicrobia.</title>
        <authorList>
            <person name="Feng X."/>
        </authorList>
    </citation>
    <scope>NUCLEOTIDE SEQUENCE</scope>
    <source>
        <strain evidence="3">KCTC 12986</strain>
    </source>
</reference>
<feature type="transmembrane region" description="Helical" evidence="1">
    <location>
        <begin position="162"/>
        <end position="183"/>
    </location>
</feature>
<keyword evidence="1" id="KW-0472">Membrane</keyword>
<dbReference type="AlphaFoldDB" id="A0A934RMB3"/>
<feature type="transmembrane region" description="Helical" evidence="1">
    <location>
        <begin position="270"/>
        <end position="288"/>
    </location>
</feature>
<name>A0A934RMB3_9BACT</name>
<feature type="transmembrane region" description="Helical" evidence="1">
    <location>
        <begin position="21"/>
        <end position="43"/>
    </location>
</feature>
<dbReference type="GO" id="GO:0016747">
    <property type="term" value="F:acyltransferase activity, transferring groups other than amino-acyl groups"/>
    <property type="evidence" value="ECO:0007669"/>
    <property type="project" value="InterPro"/>
</dbReference>
<dbReference type="RefSeq" id="WP_200390859.1">
    <property type="nucleotide sequence ID" value="NZ_JAENIO010000008.1"/>
</dbReference>
<proteinExistence type="predicted"/>
<keyword evidence="3" id="KW-0808">Transferase</keyword>
<evidence type="ECO:0000313" key="3">
    <source>
        <dbReference type="EMBL" id="MBK1833425.1"/>
    </source>
</evidence>
<evidence type="ECO:0000256" key="1">
    <source>
        <dbReference type="SAM" id="Phobius"/>
    </source>
</evidence>
<dbReference type="GO" id="GO:0000271">
    <property type="term" value="P:polysaccharide biosynthetic process"/>
    <property type="evidence" value="ECO:0007669"/>
    <property type="project" value="TreeGrafter"/>
</dbReference>